<dbReference type="GO" id="GO:0005886">
    <property type="term" value="C:plasma membrane"/>
    <property type="evidence" value="ECO:0007669"/>
    <property type="project" value="TreeGrafter"/>
</dbReference>
<dbReference type="PROSITE" id="PS50202">
    <property type="entry name" value="MSP"/>
    <property type="match status" value="1"/>
</dbReference>
<evidence type="ECO:0000256" key="2">
    <source>
        <dbReference type="SAM" id="Coils"/>
    </source>
</evidence>
<dbReference type="Proteomes" id="UP000657918">
    <property type="component" value="Unassembled WGS sequence"/>
</dbReference>
<sequence length="388" mass="43710">MAQLLEIQPQELKFVSEVKKQSSCSIFLTNTTSHNVAFKVQLEFHLILFDSLNCVSSDMMQGVTMQAQKVAPPVMVCKDKFLIQSTVVPVGTTEKDITSSTFAKNENKHIEEVKMKVALISSPESTVLSPTNEVLKQGPCFEPSVLKGSVLNRVEILNPPQMYQVAKDAEFKMTNGHESNTDEDVELKPEKNVIHDQESKLSNDTDRVPVTDIFSEKELKPAQDEELKQDKDAVINEHSKPAQDMESHSLNEEIITANAVEPKLASDIDEMKSKLHVLESKLNETESTISKLTEEKRQSCQETKILQEELVSSQNYRFFEKQDKCKKSVRGVPSSICCYDCTHQHQAWISSTQLKIQESGIHKLGDWAFGGAEGQHAIIYRHFKITGR</sequence>
<dbReference type="PANTHER" id="PTHR10809">
    <property type="entry name" value="VESICLE-ASSOCIATED MEMBRANE PROTEIN-ASSOCIATED PROTEIN"/>
    <property type="match status" value="1"/>
</dbReference>
<dbReference type="InterPro" id="IPR000535">
    <property type="entry name" value="MSP_dom"/>
</dbReference>
<evidence type="ECO:0000313" key="5">
    <source>
        <dbReference type="Proteomes" id="UP000657918"/>
    </source>
</evidence>
<dbReference type="PANTHER" id="PTHR10809:SF45">
    <property type="entry name" value="VESICLE-ASSOCIATED PROTEIN 2-2"/>
    <property type="match status" value="1"/>
</dbReference>
<name>A0A835K953_9ROSI</name>
<dbReference type="InterPro" id="IPR016763">
    <property type="entry name" value="VAP"/>
</dbReference>
<dbReference type="GO" id="GO:0090158">
    <property type="term" value="P:endoplasmic reticulum membrane organization"/>
    <property type="evidence" value="ECO:0007669"/>
    <property type="project" value="TreeGrafter"/>
</dbReference>
<protein>
    <recommendedName>
        <fullName evidence="3">MSP domain-containing protein</fullName>
    </recommendedName>
</protein>
<comment type="caution">
    <text evidence="4">The sequence shown here is derived from an EMBL/GenBank/DDBJ whole genome shotgun (WGS) entry which is preliminary data.</text>
</comment>
<accession>A0A835K953</accession>
<organism evidence="4 5">
    <name type="scientific">Salix dunnii</name>
    <dbReference type="NCBI Taxonomy" id="1413687"/>
    <lineage>
        <taxon>Eukaryota</taxon>
        <taxon>Viridiplantae</taxon>
        <taxon>Streptophyta</taxon>
        <taxon>Embryophyta</taxon>
        <taxon>Tracheophyta</taxon>
        <taxon>Spermatophyta</taxon>
        <taxon>Magnoliopsida</taxon>
        <taxon>eudicotyledons</taxon>
        <taxon>Gunneridae</taxon>
        <taxon>Pentapetalae</taxon>
        <taxon>rosids</taxon>
        <taxon>fabids</taxon>
        <taxon>Malpighiales</taxon>
        <taxon>Salicaceae</taxon>
        <taxon>Saliceae</taxon>
        <taxon>Salix</taxon>
    </lineage>
</organism>
<evidence type="ECO:0000313" key="4">
    <source>
        <dbReference type="EMBL" id="KAF9681661.1"/>
    </source>
</evidence>
<dbReference type="Gene3D" id="2.60.40.10">
    <property type="entry name" value="Immunoglobulins"/>
    <property type="match status" value="2"/>
</dbReference>
<feature type="domain" description="MSP" evidence="3">
    <location>
        <begin position="4"/>
        <end position="120"/>
    </location>
</feature>
<dbReference type="GO" id="GO:0061817">
    <property type="term" value="P:endoplasmic reticulum-plasma membrane tethering"/>
    <property type="evidence" value="ECO:0007669"/>
    <property type="project" value="TreeGrafter"/>
</dbReference>
<feature type="coiled-coil region" evidence="2">
    <location>
        <begin position="268"/>
        <end position="309"/>
    </location>
</feature>
<evidence type="ECO:0000259" key="3">
    <source>
        <dbReference type="PROSITE" id="PS50202"/>
    </source>
</evidence>
<dbReference type="AlphaFoldDB" id="A0A835K953"/>
<dbReference type="SUPFAM" id="SSF49354">
    <property type="entry name" value="PapD-like"/>
    <property type="match status" value="1"/>
</dbReference>
<dbReference type="InterPro" id="IPR008962">
    <property type="entry name" value="PapD-like_sf"/>
</dbReference>
<comment type="similarity">
    <text evidence="1">Belongs to the VAMP-associated protein (VAP) (TC 9.B.17) family.</text>
</comment>
<keyword evidence="5" id="KW-1185">Reference proteome</keyword>
<reference evidence="4 5" key="1">
    <citation type="submission" date="2020-10" db="EMBL/GenBank/DDBJ databases">
        <title>Plant Genome Project.</title>
        <authorList>
            <person name="Zhang R.-G."/>
        </authorList>
    </citation>
    <scope>NUCLEOTIDE SEQUENCE [LARGE SCALE GENOMIC DNA]</scope>
    <source>
        <strain evidence="4">FAFU-HL-1</strain>
        <tissue evidence="4">Leaf</tissue>
    </source>
</reference>
<dbReference type="GO" id="GO:0005789">
    <property type="term" value="C:endoplasmic reticulum membrane"/>
    <property type="evidence" value="ECO:0007669"/>
    <property type="project" value="InterPro"/>
</dbReference>
<keyword evidence="2" id="KW-0175">Coiled coil</keyword>
<dbReference type="OrthoDB" id="835574at2759"/>
<dbReference type="InterPro" id="IPR013783">
    <property type="entry name" value="Ig-like_fold"/>
</dbReference>
<dbReference type="EMBL" id="JADGMS010000005">
    <property type="protein sequence ID" value="KAF9681661.1"/>
    <property type="molecule type" value="Genomic_DNA"/>
</dbReference>
<proteinExistence type="inferred from homology"/>
<gene>
    <name evidence="4" type="ORF">SADUNF_Sadunf05G0025200</name>
</gene>
<evidence type="ECO:0000256" key="1">
    <source>
        <dbReference type="ARBA" id="ARBA00008932"/>
    </source>
</evidence>